<keyword evidence="3" id="KW-0807">Transducer</keyword>
<dbReference type="Proteomes" id="UP000254504">
    <property type="component" value="Chromosome"/>
</dbReference>
<comment type="similarity">
    <text evidence="2">Belongs to the methyl-accepting chemotaxis (MCP) protein family.</text>
</comment>
<feature type="transmembrane region" description="Helical" evidence="5">
    <location>
        <begin position="178"/>
        <end position="197"/>
    </location>
</feature>
<organism evidence="7 8">
    <name type="scientific">Aliarcobacter trophiarum LMG 25534</name>
    <dbReference type="NCBI Taxonomy" id="1032241"/>
    <lineage>
        <taxon>Bacteria</taxon>
        <taxon>Pseudomonadati</taxon>
        <taxon>Campylobacterota</taxon>
        <taxon>Epsilonproteobacteria</taxon>
        <taxon>Campylobacterales</taxon>
        <taxon>Arcobacteraceae</taxon>
        <taxon>Aliarcobacter</taxon>
    </lineage>
</organism>
<dbReference type="AlphaFoldDB" id="A0AAD0QJS1"/>
<dbReference type="PANTHER" id="PTHR43531:SF11">
    <property type="entry name" value="METHYL-ACCEPTING CHEMOTAXIS PROTEIN 3"/>
    <property type="match status" value="1"/>
</dbReference>
<protein>
    <submittedName>
        <fullName evidence="7">MCP-domain signal transduction protein</fullName>
    </submittedName>
</protein>
<keyword evidence="5" id="KW-1133">Transmembrane helix</keyword>
<evidence type="ECO:0000313" key="7">
    <source>
        <dbReference type="EMBL" id="AXK49168.1"/>
    </source>
</evidence>
<dbReference type="PRINTS" id="PR00260">
    <property type="entry name" value="CHEMTRNSDUCR"/>
</dbReference>
<feature type="region of interest" description="Disordered" evidence="4">
    <location>
        <begin position="627"/>
        <end position="659"/>
    </location>
</feature>
<name>A0AAD0QJS1_9BACT</name>
<dbReference type="Gene3D" id="1.10.287.950">
    <property type="entry name" value="Methyl-accepting chemotaxis protein"/>
    <property type="match status" value="1"/>
</dbReference>
<dbReference type="EMBL" id="CP031367">
    <property type="protein sequence ID" value="AXK49168.1"/>
    <property type="molecule type" value="Genomic_DNA"/>
</dbReference>
<reference evidence="7 8" key="1">
    <citation type="submission" date="2018-07" db="EMBL/GenBank/DDBJ databases">
        <title>Complete genome of the Arcobacter trophiarum type strain LMG 25534.</title>
        <authorList>
            <person name="Miller W.G."/>
            <person name="Yee E."/>
        </authorList>
    </citation>
    <scope>NUCLEOTIDE SEQUENCE [LARGE SCALE GENOMIC DNA]</scope>
    <source>
        <strain evidence="7 8">LMG 25534</strain>
    </source>
</reference>
<evidence type="ECO:0000256" key="3">
    <source>
        <dbReference type="PROSITE-ProRule" id="PRU00284"/>
    </source>
</evidence>
<dbReference type="SMART" id="SM00283">
    <property type="entry name" value="MA"/>
    <property type="match status" value="1"/>
</dbReference>
<dbReference type="InterPro" id="IPR004089">
    <property type="entry name" value="MCPsignal_dom"/>
</dbReference>
<dbReference type="PANTHER" id="PTHR43531">
    <property type="entry name" value="PROTEIN ICFG"/>
    <property type="match status" value="1"/>
</dbReference>
<dbReference type="SUPFAM" id="SSF58104">
    <property type="entry name" value="Methyl-accepting chemotaxis protein (MCP) signaling domain"/>
    <property type="match status" value="1"/>
</dbReference>
<accession>A0AAD0QJS1</accession>
<dbReference type="GO" id="GO:0016020">
    <property type="term" value="C:membrane"/>
    <property type="evidence" value="ECO:0007669"/>
    <property type="project" value="InterPro"/>
</dbReference>
<keyword evidence="5" id="KW-0812">Transmembrane</keyword>
<dbReference type="GO" id="GO:0004888">
    <property type="term" value="F:transmembrane signaling receptor activity"/>
    <property type="evidence" value="ECO:0007669"/>
    <property type="project" value="InterPro"/>
</dbReference>
<gene>
    <name evidence="7" type="ORF">ATR_1311</name>
</gene>
<dbReference type="KEGG" id="atp:ATR_1311"/>
<keyword evidence="1" id="KW-0145">Chemotaxis</keyword>
<dbReference type="InterPro" id="IPR004090">
    <property type="entry name" value="Chemotax_Me-accpt_rcpt"/>
</dbReference>
<evidence type="ECO:0000313" key="8">
    <source>
        <dbReference type="Proteomes" id="UP000254504"/>
    </source>
</evidence>
<feature type="domain" description="Methyl-accepting transducer" evidence="6">
    <location>
        <begin position="359"/>
        <end position="588"/>
    </location>
</feature>
<dbReference type="RefSeq" id="WP_115428666.1">
    <property type="nucleotide sequence ID" value="NZ_CP031367.1"/>
</dbReference>
<dbReference type="PROSITE" id="PS51257">
    <property type="entry name" value="PROKAR_LIPOPROTEIN"/>
    <property type="match status" value="1"/>
</dbReference>
<evidence type="ECO:0000256" key="5">
    <source>
        <dbReference type="SAM" id="Phobius"/>
    </source>
</evidence>
<keyword evidence="5" id="KW-0472">Membrane</keyword>
<dbReference type="Pfam" id="PF00015">
    <property type="entry name" value="MCPsignal"/>
    <property type="match status" value="1"/>
</dbReference>
<sequence length="659" mass="72888">MFKNLNTRKKLYFFPILFIAIVIASSCIYLYFIDIAHKRNAAAQASEKFVLDIAKTRISVYQFLRNPNSETENIVDENMKYLENSLVDTKKDFSNQKNIDLANQSLILVDKYAELFKSFSKEKIQNTQNGIEIESETLKDSITKMANIGLEMEDKLYEINSSAVELEKEAYSNLDTNLAIILIFASILFVAISTFVANNILNSVNRFKDGLLGFFAYLNREEKDSELLDDSSKDEFGQMSKVVNENIIKTKKGIEEDRKLISETIEVLGEFEQGDLCKRLDTKVENPALMQLSTVINGMGDVLEKNIENILDVLEKYSSYNYVGRVSTKGLKEQLLGLANGINSLGDSITSMLCENKANGLTLEDSSKILLSNVDKLNLSSNEAAASLEETAAALEEITSNIRNNTESIAKMSHLSNGVTKAVNEGQAMANQTTTAMDEINTQVNLVNEAIGVIDNIAFQTNILSLNAAVEAATAGEAGKGFAVVAQEVRNLATRSAEAAKEIKEIVERATVKANEGKTIATNMIDGYKNLNTNISSTMNLISDIENASKEQLLGIEQINDAVNQLDQQTQQNAMIASQSHDIALSTDEIAKLIVEDANQKEFVGKSEVKAKEIGLKKEVKEHIINSTAKKTVKPNQNTNTSKVKEIKDNSNSDEWESF</sequence>
<proteinExistence type="inferred from homology"/>
<evidence type="ECO:0000256" key="1">
    <source>
        <dbReference type="ARBA" id="ARBA00022500"/>
    </source>
</evidence>
<evidence type="ECO:0000259" key="6">
    <source>
        <dbReference type="PROSITE" id="PS50111"/>
    </source>
</evidence>
<evidence type="ECO:0000256" key="4">
    <source>
        <dbReference type="SAM" id="MobiDB-lite"/>
    </source>
</evidence>
<dbReference type="GO" id="GO:0006935">
    <property type="term" value="P:chemotaxis"/>
    <property type="evidence" value="ECO:0007669"/>
    <property type="project" value="UniProtKB-KW"/>
</dbReference>
<feature type="compositionally biased region" description="Polar residues" evidence="4">
    <location>
        <begin position="627"/>
        <end position="642"/>
    </location>
</feature>
<evidence type="ECO:0000256" key="2">
    <source>
        <dbReference type="ARBA" id="ARBA00029447"/>
    </source>
</evidence>
<dbReference type="GO" id="GO:0007165">
    <property type="term" value="P:signal transduction"/>
    <property type="evidence" value="ECO:0007669"/>
    <property type="project" value="UniProtKB-KW"/>
</dbReference>
<dbReference type="PROSITE" id="PS50111">
    <property type="entry name" value="CHEMOTAXIS_TRANSDUC_2"/>
    <property type="match status" value="1"/>
</dbReference>
<feature type="transmembrane region" description="Helical" evidence="5">
    <location>
        <begin position="12"/>
        <end position="32"/>
    </location>
</feature>
<dbReference type="InterPro" id="IPR051310">
    <property type="entry name" value="MCP_chemotaxis"/>
</dbReference>